<dbReference type="Proteomes" id="UP000057820">
    <property type="component" value="Chromosome 1"/>
</dbReference>
<dbReference type="RefSeq" id="WP_060589903.1">
    <property type="nucleotide sequence ID" value="NZ_CP031418.1"/>
</dbReference>
<sequence>MVIEHPPAVCCAFFLRVPVEEVPGRYRYIRLHVESWREDGYLETPHPPAVGDRIALTDQLAGIDGVFVVLRREWFHTAYESPMWPAGTGAPKRGPLLEIVVEAATSELLADELNWADEAEDHTQV</sequence>
<evidence type="ECO:0000313" key="1">
    <source>
        <dbReference type="EMBL" id="CRY73632.1"/>
    </source>
</evidence>
<protein>
    <submittedName>
        <fullName evidence="1">Uncharacterized protein</fullName>
    </submittedName>
</protein>
<dbReference type="KEGG" id="nfr:ERS450000_00237"/>
<dbReference type="EMBL" id="LN868938">
    <property type="protein sequence ID" value="CRY73632.1"/>
    <property type="molecule type" value="Genomic_DNA"/>
</dbReference>
<reference evidence="2" key="1">
    <citation type="submission" date="2015-03" db="EMBL/GenBank/DDBJ databases">
        <authorList>
            <consortium name="Pathogen Informatics"/>
        </authorList>
    </citation>
    <scope>NUCLEOTIDE SEQUENCE [LARGE SCALE GENOMIC DNA]</scope>
    <source>
        <strain evidence="2">NCTC11134</strain>
    </source>
</reference>
<organism evidence="1 2">
    <name type="scientific">Nocardia farcinica</name>
    <dbReference type="NCBI Taxonomy" id="37329"/>
    <lineage>
        <taxon>Bacteria</taxon>
        <taxon>Bacillati</taxon>
        <taxon>Actinomycetota</taxon>
        <taxon>Actinomycetes</taxon>
        <taxon>Mycobacteriales</taxon>
        <taxon>Nocardiaceae</taxon>
        <taxon>Nocardia</taxon>
    </lineage>
</organism>
<gene>
    <name evidence="1" type="ORF">ERS450000_00237</name>
</gene>
<proteinExistence type="predicted"/>
<dbReference type="AlphaFoldDB" id="A0A0H5NEP9"/>
<evidence type="ECO:0000313" key="2">
    <source>
        <dbReference type="Proteomes" id="UP000057820"/>
    </source>
</evidence>
<accession>A0A0H5NEP9</accession>
<name>A0A0H5NEP9_NOCFR</name>